<dbReference type="InterPro" id="IPR001468">
    <property type="entry name" value="Indole-3-GlycerolPSynthase_CS"/>
</dbReference>
<evidence type="ECO:0000259" key="9">
    <source>
        <dbReference type="Pfam" id="PF00218"/>
    </source>
</evidence>
<evidence type="ECO:0000256" key="8">
    <source>
        <dbReference type="HAMAP-Rule" id="MF_00134"/>
    </source>
</evidence>
<keyword evidence="6 8" id="KW-0057">Aromatic amino acid biosynthesis</keyword>
<evidence type="ECO:0000256" key="7">
    <source>
        <dbReference type="ARBA" id="ARBA00023239"/>
    </source>
</evidence>
<evidence type="ECO:0000256" key="6">
    <source>
        <dbReference type="ARBA" id="ARBA00023141"/>
    </source>
</evidence>
<dbReference type="Pfam" id="PF00218">
    <property type="entry name" value="IGPS"/>
    <property type="match status" value="1"/>
</dbReference>
<evidence type="ECO:0000313" key="11">
    <source>
        <dbReference type="Proteomes" id="UP000183649"/>
    </source>
</evidence>
<reference evidence="11" key="1">
    <citation type="submission" date="2015-08" db="EMBL/GenBank/DDBJ databases">
        <authorList>
            <person name="Varghese N."/>
        </authorList>
    </citation>
    <scope>NUCLEOTIDE SEQUENCE [LARGE SCALE GENOMIC DNA]</scope>
    <source>
        <strain evidence="11">DSM 18181</strain>
    </source>
</reference>
<dbReference type="InterPro" id="IPR011060">
    <property type="entry name" value="RibuloseP-bd_barrel"/>
</dbReference>
<dbReference type="CDD" id="cd00331">
    <property type="entry name" value="IGPS"/>
    <property type="match status" value="1"/>
</dbReference>
<dbReference type="EC" id="4.1.1.48" evidence="8"/>
<dbReference type="FunFam" id="3.20.20.70:FF:000024">
    <property type="entry name" value="Indole-3-glycerol phosphate synthase"/>
    <property type="match status" value="1"/>
</dbReference>
<dbReference type="NCBIfam" id="NF001377">
    <property type="entry name" value="PRK00278.2-4"/>
    <property type="match status" value="1"/>
</dbReference>
<dbReference type="InterPro" id="IPR013798">
    <property type="entry name" value="Indole-3-glycerol_P_synth_dom"/>
</dbReference>
<evidence type="ECO:0000313" key="10">
    <source>
        <dbReference type="EMBL" id="CUA99982.1"/>
    </source>
</evidence>
<comment type="catalytic activity">
    <reaction evidence="1 8">
        <text>1-(2-carboxyphenylamino)-1-deoxy-D-ribulose 5-phosphate + H(+) = (1S,2R)-1-C-(indol-3-yl)glycerol 3-phosphate + CO2 + H2O</text>
        <dbReference type="Rhea" id="RHEA:23476"/>
        <dbReference type="ChEBI" id="CHEBI:15377"/>
        <dbReference type="ChEBI" id="CHEBI:15378"/>
        <dbReference type="ChEBI" id="CHEBI:16526"/>
        <dbReference type="ChEBI" id="CHEBI:58613"/>
        <dbReference type="ChEBI" id="CHEBI:58866"/>
        <dbReference type="EC" id="4.1.1.48"/>
    </reaction>
</comment>
<comment type="similarity">
    <text evidence="8">Belongs to the TrpC family.</text>
</comment>
<dbReference type="NCBIfam" id="NF001373">
    <property type="entry name" value="PRK00278.1-6"/>
    <property type="match status" value="1"/>
</dbReference>
<proteinExistence type="inferred from homology"/>
<gene>
    <name evidence="8" type="primary">trpC</name>
    <name evidence="10" type="ORF">Ga0061069_1115</name>
</gene>
<keyword evidence="5 8" id="KW-0822">Tryptophan biosynthesis</keyword>
<dbReference type="PROSITE" id="PS00614">
    <property type="entry name" value="IGPS"/>
    <property type="match status" value="1"/>
</dbReference>
<evidence type="ECO:0000256" key="1">
    <source>
        <dbReference type="ARBA" id="ARBA00001633"/>
    </source>
</evidence>
<keyword evidence="11" id="KW-1185">Reference proteome</keyword>
<dbReference type="GO" id="GO:0004640">
    <property type="term" value="F:phosphoribosylanthranilate isomerase activity"/>
    <property type="evidence" value="ECO:0007669"/>
    <property type="project" value="TreeGrafter"/>
</dbReference>
<dbReference type="Gene3D" id="3.20.20.70">
    <property type="entry name" value="Aldolase class I"/>
    <property type="match status" value="1"/>
</dbReference>
<dbReference type="AlphaFoldDB" id="A0A0K6I9J4"/>
<dbReference type="HAMAP" id="MF_00134_B">
    <property type="entry name" value="IGPS_B"/>
    <property type="match status" value="1"/>
</dbReference>
<comment type="pathway">
    <text evidence="2 8">Amino-acid biosynthesis; L-tryptophan biosynthesis; L-tryptophan from chorismate: step 4/5.</text>
</comment>
<accession>A0A0K6I9J4</accession>
<evidence type="ECO:0000256" key="4">
    <source>
        <dbReference type="ARBA" id="ARBA00022793"/>
    </source>
</evidence>
<feature type="domain" description="Indole-3-glycerol phosphate synthase" evidence="9">
    <location>
        <begin position="19"/>
        <end position="273"/>
    </location>
</feature>
<evidence type="ECO:0000256" key="5">
    <source>
        <dbReference type="ARBA" id="ARBA00022822"/>
    </source>
</evidence>
<dbReference type="InterPro" id="IPR013785">
    <property type="entry name" value="Aldolase_TIM"/>
</dbReference>
<dbReference type="UniPathway" id="UPA00035">
    <property type="reaction ID" value="UER00043"/>
</dbReference>
<dbReference type="Proteomes" id="UP000183649">
    <property type="component" value="Unassembled WGS sequence"/>
</dbReference>
<dbReference type="PANTHER" id="PTHR22854">
    <property type="entry name" value="TRYPTOPHAN BIOSYNTHESIS PROTEIN"/>
    <property type="match status" value="1"/>
</dbReference>
<dbReference type="SUPFAM" id="SSF51366">
    <property type="entry name" value="Ribulose-phoshate binding barrel"/>
    <property type="match status" value="1"/>
</dbReference>
<keyword evidence="7 8" id="KW-0456">Lyase</keyword>
<dbReference type="InterPro" id="IPR045186">
    <property type="entry name" value="Indole-3-glycerol_P_synth"/>
</dbReference>
<dbReference type="EMBL" id="CYHF01000011">
    <property type="protein sequence ID" value="CUA99982.1"/>
    <property type="molecule type" value="Genomic_DNA"/>
</dbReference>
<dbReference type="NCBIfam" id="NF001370">
    <property type="entry name" value="PRK00278.1-2"/>
    <property type="match status" value="1"/>
</dbReference>
<keyword evidence="3 8" id="KW-0028">Amino-acid biosynthesis</keyword>
<dbReference type="GO" id="GO:0000162">
    <property type="term" value="P:L-tryptophan biosynthetic process"/>
    <property type="evidence" value="ECO:0007669"/>
    <property type="project" value="UniProtKB-UniRule"/>
</dbReference>
<dbReference type="GO" id="GO:0004425">
    <property type="term" value="F:indole-3-glycerol-phosphate synthase activity"/>
    <property type="evidence" value="ECO:0007669"/>
    <property type="project" value="UniProtKB-UniRule"/>
</dbReference>
<dbReference type="PANTHER" id="PTHR22854:SF2">
    <property type="entry name" value="INDOLE-3-GLYCEROL-PHOSPHATE SYNTHASE"/>
    <property type="match status" value="1"/>
</dbReference>
<protein>
    <recommendedName>
        <fullName evidence="8">Indole-3-glycerol phosphate synthase</fullName>
        <shortName evidence="8">IGPS</shortName>
        <ecNumber evidence="8">4.1.1.48</ecNumber>
    </recommendedName>
</protein>
<organism evidence="10 11">
    <name type="scientific">Thiomonas bhubaneswarensis</name>
    <dbReference type="NCBI Taxonomy" id="339866"/>
    <lineage>
        <taxon>Bacteria</taxon>
        <taxon>Pseudomonadati</taxon>
        <taxon>Pseudomonadota</taxon>
        <taxon>Betaproteobacteria</taxon>
        <taxon>Burkholderiales</taxon>
        <taxon>Thiomonas</taxon>
    </lineage>
</organism>
<keyword evidence="4 8" id="KW-0210">Decarboxylase</keyword>
<dbReference type="RefSeq" id="WP_055451558.1">
    <property type="nucleotide sequence ID" value="NZ_CYHF01000011.1"/>
</dbReference>
<dbReference type="STRING" id="339866.GCA_001418255_02727"/>
<evidence type="ECO:0000256" key="2">
    <source>
        <dbReference type="ARBA" id="ARBA00004696"/>
    </source>
</evidence>
<dbReference type="OrthoDB" id="9804217at2"/>
<name>A0A0K6I9J4_9BURK</name>
<evidence type="ECO:0000256" key="3">
    <source>
        <dbReference type="ARBA" id="ARBA00022605"/>
    </source>
</evidence>
<sequence>MSGKGGSSSAAGRPQGDILQRILATKAEEVAVARARVPLSALREQAAARSAPRGFAAALKAKVAAGGPAVIAEVKKASPSRGVLRADFDPAAIARSYAAAGATCLSVLTDVTYFQGATAYLQQARAACDLPVLRKDFMVDAYQIAEAAAMQADCVLLIAAALPRAQLVDLEAEAISYGLDVLVEVHNAAELEDALALRTPLIGVNNRDLRTFETRLETTLDLLARIPADRVVVTESGILAPEHVRRMREAGVQVFLVGEAFMRAEDPGLALQALFGSSG</sequence>